<evidence type="ECO:0000256" key="4">
    <source>
        <dbReference type="ARBA" id="ARBA00022691"/>
    </source>
</evidence>
<organism evidence="5 6">
    <name type="scientific">Amborella trichopoda</name>
    <dbReference type="NCBI Taxonomy" id="13333"/>
    <lineage>
        <taxon>Eukaryota</taxon>
        <taxon>Viridiplantae</taxon>
        <taxon>Streptophyta</taxon>
        <taxon>Embryophyta</taxon>
        <taxon>Tracheophyta</taxon>
        <taxon>Spermatophyta</taxon>
        <taxon>Magnoliopsida</taxon>
        <taxon>Amborellales</taxon>
        <taxon>Amborellaceae</taxon>
        <taxon>Amborella</taxon>
    </lineage>
</organism>
<dbReference type="InterPro" id="IPR029063">
    <property type="entry name" value="SAM-dependent_MTases_sf"/>
</dbReference>
<dbReference type="Gene3D" id="3.40.50.150">
    <property type="entry name" value="Vaccinia Virus protein VP39"/>
    <property type="match status" value="1"/>
</dbReference>
<evidence type="ECO:0000313" key="5">
    <source>
        <dbReference type="EMBL" id="ERN13210.1"/>
    </source>
</evidence>
<sequence>MSYSLCSQVTDGNDLIHEHEWNRATTLLSYVDFLQPNFFLLESDKKLVTLPTNQIFRLTISTLLHLGYQVRYGIIEAGCHGVPQAGRKSFIIAAYHDEILPEWPEPMHVSLCTNGDRGAPFRSITVKDSIGDLMLCLDLNLEEGLSYVRSLTLTYVLI</sequence>
<dbReference type="Proteomes" id="UP000017836">
    <property type="component" value="Unassembled WGS sequence"/>
</dbReference>
<keyword evidence="4" id="KW-0949">S-adenosyl-L-methionine</keyword>
<dbReference type="Pfam" id="PF00145">
    <property type="entry name" value="DNA_methylase"/>
    <property type="match status" value="1"/>
</dbReference>
<evidence type="ECO:0000313" key="6">
    <source>
        <dbReference type="Proteomes" id="UP000017836"/>
    </source>
</evidence>
<proteinExistence type="predicted"/>
<accession>W1Q016</accession>
<keyword evidence="3" id="KW-0808">Transferase</keyword>
<dbReference type="GO" id="GO:0032259">
    <property type="term" value="P:methylation"/>
    <property type="evidence" value="ECO:0007669"/>
    <property type="project" value="UniProtKB-KW"/>
</dbReference>
<evidence type="ECO:0000256" key="3">
    <source>
        <dbReference type="ARBA" id="ARBA00022679"/>
    </source>
</evidence>
<dbReference type="AlphaFoldDB" id="W1Q016"/>
<dbReference type="Gramene" id="ERN13210">
    <property type="protein sequence ID" value="ERN13210"/>
    <property type="gene ID" value="AMTR_s00040p00221550"/>
</dbReference>
<gene>
    <name evidence="5" type="ORF">AMTR_s00040p00221550</name>
</gene>
<dbReference type="EMBL" id="KI392591">
    <property type="protein sequence ID" value="ERN13210.1"/>
    <property type="molecule type" value="Genomic_DNA"/>
</dbReference>
<name>W1Q016_AMBTC</name>
<dbReference type="eggNOG" id="ENOG502QPKK">
    <property type="taxonomic scope" value="Eukaryota"/>
</dbReference>
<dbReference type="SUPFAM" id="SSF53335">
    <property type="entry name" value="S-adenosyl-L-methionine-dependent methyltransferases"/>
    <property type="match status" value="1"/>
</dbReference>
<dbReference type="GO" id="GO:0003886">
    <property type="term" value="F:DNA (cytosine-5-)-methyltransferase activity"/>
    <property type="evidence" value="ECO:0007669"/>
    <property type="project" value="UniProtKB-EC"/>
</dbReference>
<evidence type="ECO:0000256" key="1">
    <source>
        <dbReference type="ARBA" id="ARBA00011975"/>
    </source>
</evidence>
<keyword evidence="2" id="KW-0489">Methyltransferase</keyword>
<dbReference type="InterPro" id="IPR001525">
    <property type="entry name" value="C5_MeTfrase"/>
</dbReference>
<evidence type="ECO:0000256" key="2">
    <source>
        <dbReference type="ARBA" id="ARBA00022603"/>
    </source>
</evidence>
<dbReference type="PANTHER" id="PTHR10629:SF52">
    <property type="entry name" value="DNA (CYTOSINE-5)-METHYLTRANSFERASE 1"/>
    <property type="match status" value="1"/>
</dbReference>
<dbReference type="EC" id="2.1.1.37" evidence="1"/>
<dbReference type="PANTHER" id="PTHR10629">
    <property type="entry name" value="CYTOSINE-SPECIFIC METHYLTRANSFERASE"/>
    <property type="match status" value="1"/>
</dbReference>
<reference evidence="6" key="1">
    <citation type="journal article" date="2013" name="Science">
        <title>The Amborella genome and the evolution of flowering plants.</title>
        <authorList>
            <consortium name="Amborella Genome Project"/>
        </authorList>
    </citation>
    <scope>NUCLEOTIDE SEQUENCE [LARGE SCALE GENOMIC DNA]</scope>
</reference>
<dbReference type="InterPro" id="IPR050390">
    <property type="entry name" value="C5-Methyltransferase"/>
</dbReference>
<protein>
    <recommendedName>
        <fullName evidence="1">DNA (cytosine-5-)-methyltransferase</fullName>
        <ecNumber evidence="1">2.1.1.37</ecNumber>
    </recommendedName>
</protein>
<dbReference type="HOGENOM" id="CLU_123542_0_0_1"/>
<keyword evidence="6" id="KW-1185">Reference proteome</keyword>